<gene>
    <name evidence="2" type="ORF">GCM10025791_24170</name>
</gene>
<protein>
    <submittedName>
        <fullName evidence="2">Uncharacterized protein</fullName>
    </submittedName>
</protein>
<sequence length="70" mass="7732">MWLQWLNTKKTDEIGNPTSNKSGINRLVEISIKENEEQILAAPVTAALCRVAMTGILPRIEGSRIEGPDI</sequence>
<reference evidence="3" key="1">
    <citation type="journal article" date="2019" name="Int. J. Syst. Evol. Microbiol.">
        <title>The Global Catalogue of Microorganisms (GCM) 10K type strain sequencing project: providing services to taxonomists for standard genome sequencing and annotation.</title>
        <authorList>
            <consortium name="The Broad Institute Genomics Platform"/>
            <consortium name="The Broad Institute Genome Sequencing Center for Infectious Disease"/>
            <person name="Wu L."/>
            <person name="Ma J."/>
        </authorList>
    </citation>
    <scope>NUCLEOTIDE SEQUENCE [LARGE SCALE GENOMIC DNA]</scope>
    <source>
        <strain evidence="3">JCM 19134</strain>
    </source>
</reference>
<dbReference type="AlphaFoldDB" id="A0AAV3U2S0"/>
<feature type="region of interest" description="Disordered" evidence="1">
    <location>
        <begin position="1"/>
        <end position="21"/>
    </location>
</feature>
<dbReference type="EMBL" id="BAABLX010000023">
    <property type="protein sequence ID" value="GAA4944399.1"/>
    <property type="molecule type" value="Genomic_DNA"/>
</dbReference>
<organism evidence="2 3">
    <name type="scientific">Halioxenophilus aromaticivorans</name>
    <dbReference type="NCBI Taxonomy" id="1306992"/>
    <lineage>
        <taxon>Bacteria</taxon>
        <taxon>Pseudomonadati</taxon>
        <taxon>Pseudomonadota</taxon>
        <taxon>Gammaproteobacteria</taxon>
        <taxon>Alteromonadales</taxon>
        <taxon>Alteromonadaceae</taxon>
        <taxon>Halioxenophilus</taxon>
    </lineage>
</organism>
<accession>A0AAV3U2S0</accession>
<keyword evidence="3" id="KW-1185">Reference proteome</keyword>
<evidence type="ECO:0000256" key="1">
    <source>
        <dbReference type="SAM" id="MobiDB-lite"/>
    </source>
</evidence>
<evidence type="ECO:0000313" key="3">
    <source>
        <dbReference type="Proteomes" id="UP001409585"/>
    </source>
</evidence>
<name>A0AAV3U2S0_9ALTE</name>
<dbReference type="Proteomes" id="UP001409585">
    <property type="component" value="Unassembled WGS sequence"/>
</dbReference>
<evidence type="ECO:0000313" key="2">
    <source>
        <dbReference type="EMBL" id="GAA4944399.1"/>
    </source>
</evidence>
<proteinExistence type="predicted"/>
<comment type="caution">
    <text evidence="2">The sequence shown here is derived from an EMBL/GenBank/DDBJ whole genome shotgun (WGS) entry which is preliminary data.</text>
</comment>